<dbReference type="Proteomes" id="UP000001070">
    <property type="component" value="Unassembled WGS sequence"/>
</dbReference>
<evidence type="ECO:0000256" key="1">
    <source>
        <dbReference type="SAM" id="MobiDB-lite"/>
    </source>
</evidence>
<keyword evidence="2" id="KW-0732">Signal</keyword>
<feature type="region of interest" description="Disordered" evidence="1">
    <location>
        <begin position="31"/>
        <end position="52"/>
    </location>
</feature>
<dbReference type="AlphaFoldDB" id="B4J5Q0"/>
<gene>
    <name evidence="3" type="primary">Dgri\GH20235</name>
    <name evidence="3" type="ORF">Dgri_GH20235</name>
</gene>
<proteinExistence type="predicted"/>
<dbReference type="OMA" id="RIPFDTR"/>
<sequence>MQLNPSKLMPLLLPLLLLLGVAFSEASRRQGPIFDTRPSPFNPNPPRGGPYV</sequence>
<dbReference type="HOGENOM" id="CLU_214043_0_0_1"/>
<feature type="signal peptide" evidence="2">
    <location>
        <begin position="1"/>
        <end position="26"/>
    </location>
</feature>
<dbReference type="EMBL" id="CH916367">
    <property type="protein sequence ID" value="EDW01826.1"/>
    <property type="molecule type" value="Genomic_DNA"/>
</dbReference>
<feature type="compositionally biased region" description="Pro residues" evidence="1">
    <location>
        <begin position="40"/>
        <end position="52"/>
    </location>
</feature>
<reference evidence="3 4" key="1">
    <citation type="journal article" date="2007" name="Nature">
        <title>Evolution of genes and genomes on the Drosophila phylogeny.</title>
        <authorList>
            <consortium name="Drosophila 12 Genomes Consortium"/>
            <person name="Clark A.G."/>
            <person name="Eisen M.B."/>
            <person name="Smith D.R."/>
            <person name="Bergman C.M."/>
            <person name="Oliver B."/>
            <person name="Markow T.A."/>
            <person name="Kaufman T.C."/>
            <person name="Kellis M."/>
            <person name="Gelbart W."/>
            <person name="Iyer V.N."/>
            <person name="Pollard D.A."/>
            <person name="Sackton T.B."/>
            <person name="Larracuente A.M."/>
            <person name="Singh N.D."/>
            <person name="Abad J.P."/>
            <person name="Abt D.N."/>
            <person name="Adryan B."/>
            <person name="Aguade M."/>
            <person name="Akashi H."/>
            <person name="Anderson W.W."/>
            <person name="Aquadro C.F."/>
            <person name="Ardell D.H."/>
            <person name="Arguello R."/>
            <person name="Artieri C.G."/>
            <person name="Barbash D.A."/>
            <person name="Barker D."/>
            <person name="Barsanti P."/>
            <person name="Batterham P."/>
            <person name="Batzoglou S."/>
            <person name="Begun D."/>
            <person name="Bhutkar A."/>
            <person name="Blanco E."/>
            <person name="Bosak S.A."/>
            <person name="Bradley R.K."/>
            <person name="Brand A.D."/>
            <person name="Brent M.R."/>
            <person name="Brooks A.N."/>
            <person name="Brown R.H."/>
            <person name="Butlin R.K."/>
            <person name="Caggese C."/>
            <person name="Calvi B.R."/>
            <person name="Bernardo de Carvalho A."/>
            <person name="Caspi A."/>
            <person name="Castrezana S."/>
            <person name="Celniker S.E."/>
            <person name="Chang J.L."/>
            <person name="Chapple C."/>
            <person name="Chatterji S."/>
            <person name="Chinwalla A."/>
            <person name="Civetta A."/>
            <person name="Clifton S.W."/>
            <person name="Comeron J.M."/>
            <person name="Costello J.C."/>
            <person name="Coyne J.A."/>
            <person name="Daub J."/>
            <person name="David R.G."/>
            <person name="Delcher A.L."/>
            <person name="Delehaunty K."/>
            <person name="Do C.B."/>
            <person name="Ebling H."/>
            <person name="Edwards K."/>
            <person name="Eickbush T."/>
            <person name="Evans J.D."/>
            <person name="Filipski A."/>
            <person name="Findeiss S."/>
            <person name="Freyhult E."/>
            <person name="Fulton L."/>
            <person name="Fulton R."/>
            <person name="Garcia A.C."/>
            <person name="Gardiner A."/>
            <person name="Garfield D.A."/>
            <person name="Garvin B.E."/>
            <person name="Gibson G."/>
            <person name="Gilbert D."/>
            <person name="Gnerre S."/>
            <person name="Godfrey J."/>
            <person name="Good R."/>
            <person name="Gotea V."/>
            <person name="Gravely B."/>
            <person name="Greenberg A.J."/>
            <person name="Griffiths-Jones S."/>
            <person name="Gross S."/>
            <person name="Guigo R."/>
            <person name="Gustafson E.A."/>
            <person name="Haerty W."/>
            <person name="Hahn M.W."/>
            <person name="Halligan D.L."/>
            <person name="Halpern A.L."/>
            <person name="Halter G.M."/>
            <person name="Han M.V."/>
            <person name="Heger A."/>
            <person name="Hillier L."/>
            <person name="Hinrichs A.S."/>
            <person name="Holmes I."/>
            <person name="Hoskins R.A."/>
            <person name="Hubisz M.J."/>
            <person name="Hultmark D."/>
            <person name="Huntley M.A."/>
            <person name="Jaffe D.B."/>
            <person name="Jagadeeshan S."/>
            <person name="Jeck W.R."/>
            <person name="Johnson J."/>
            <person name="Jones C.D."/>
            <person name="Jordan W.C."/>
            <person name="Karpen G.H."/>
            <person name="Kataoka E."/>
            <person name="Keightley P.D."/>
            <person name="Kheradpour P."/>
            <person name="Kirkness E.F."/>
            <person name="Koerich L.B."/>
            <person name="Kristiansen K."/>
            <person name="Kudrna D."/>
            <person name="Kulathinal R.J."/>
            <person name="Kumar S."/>
            <person name="Kwok R."/>
            <person name="Lander E."/>
            <person name="Langley C.H."/>
            <person name="Lapoint R."/>
            <person name="Lazzaro B.P."/>
            <person name="Lee S.J."/>
            <person name="Levesque L."/>
            <person name="Li R."/>
            <person name="Lin C.F."/>
            <person name="Lin M.F."/>
            <person name="Lindblad-Toh K."/>
            <person name="Llopart A."/>
            <person name="Long M."/>
            <person name="Low L."/>
            <person name="Lozovsky E."/>
            <person name="Lu J."/>
            <person name="Luo M."/>
            <person name="Machado C.A."/>
            <person name="Makalowski W."/>
            <person name="Marzo M."/>
            <person name="Matsuda M."/>
            <person name="Matzkin L."/>
            <person name="McAllister B."/>
            <person name="McBride C.S."/>
            <person name="McKernan B."/>
            <person name="McKernan K."/>
            <person name="Mendez-Lago M."/>
            <person name="Minx P."/>
            <person name="Mollenhauer M.U."/>
            <person name="Montooth K."/>
            <person name="Mount S.M."/>
            <person name="Mu X."/>
            <person name="Myers E."/>
            <person name="Negre B."/>
            <person name="Newfeld S."/>
            <person name="Nielsen R."/>
            <person name="Noor M.A."/>
            <person name="O'Grady P."/>
            <person name="Pachter L."/>
            <person name="Papaceit M."/>
            <person name="Parisi M.J."/>
            <person name="Parisi M."/>
            <person name="Parts L."/>
            <person name="Pedersen J.S."/>
            <person name="Pesole G."/>
            <person name="Phillippy A.M."/>
            <person name="Ponting C.P."/>
            <person name="Pop M."/>
            <person name="Porcelli D."/>
            <person name="Powell J.R."/>
            <person name="Prohaska S."/>
            <person name="Pruitt K."/>
            <person name="Puig M."/>
            <person name="Quesneville H."/>
            <person name="Ram K.R."/>
            <person name="Rand D."/>
            <person name="Rasmussen M.D."/>
            <person name="Reed L.K."/>
            <person name="Reenan R."/>
            <person name="Reily A."/>
            <person name="Remington K.A."/>
            <person name="Rieger T.T."/>
            <person name="Ritchie M.G."/>
            <person name="Robin C."/>
            <person name="Rogers Y.H."/>
            <person name="Rohde C."/>
            <person name="Rozas J."/>
            <person name="Rubenfield M.J."/>
            <person name="Ruiz A."/>
            <person name="Russo S."/>
            <person name="Salzberg S.L."/>
            <person name="Sanchez-Gracia A."/>
            <person name="Saranga D.J."/>
            <person name="Sato H."/>
            <person name="Schaeffer S.W."/>
            <person name="Schatz M.C."/>
            <person name="Schlenke T."/>
            <person name="Schwartz R."/>
            <person name="Segarra C."/>
            <person name="Singh R.S."/>
            <person name="Sirot L."/>
            <person name="Sirota M."/>
            <person name="Sisneros N.B."/>
            <person name="Smith C.D."/>
            <person name="Smith T.F."/>
            <person name="Spieth J."/>
            <person name="Stage D.E."/>
            <person name="Stark A."/>
            <person name="Stephan W."/>
            <person name="Strausberg R.L."/>
            <person name="Strempel S."/>
            <person name="Sturgill D."/>
            <person name="Sutton G."/>
            <person name="Sutton G.G."/>
            <person name="Tao W."/>
            <person name="Teichmann S."/>
            <person name="Tobari Y.N."/>
            <person name="Tomimura Y."/>
            <person name="Tsolas J.M."/>
            <person name="Valente V.L."/>
            <person name="Venter E."/>
            <person name="Venter J.C."/>
            <person name="Vicario S."/>
            <person name="Vieira F.G."/>
            <person name="Vilella A.J."/>
            <person name="Villasante A."/>
            <person name="Walenz B."/>
            <person name="Wang J."/>
            <person name="Wasserman M."/>
            <person name="Watts T."/>
            <person name="Wilson D."/>
            <person name="Wilson R.K."/>
            <person name="Wing R.A."/>
            <person name="Wolfner M.F."/>
            <person name="Wong A."/>
            <person name="Wong G.K."/>
            <person name="Wu C.I."/>
            <person name="Wu G."/>
            <person name="Yamamoto D."/>
            <person name="Yang H.P."/>
            <person name="Yang S.P."/>
            <person name="Yorke J.A."/>
            <person name="Yoshida K."/>
            <person name="Zdobnov E."/>
            <person name="Zhang P."/>
            <person name="Zhang Y."/>
            <person name="Zimin A.V."/>
            <person name="Baldwin J."/>
            <person name="Abdouelleil A."/>
            <person name="Abdulkadir J."/>
            <person name="Abebe A."/>
            <person name="Abera B."/>
            <person name="Abreu J."/>
            <person name="Acer S.C."/>
            <person name="Aftuck L."/>
            <person name="Alexander A."/>
            <person name="An P."/>
            <person name="Anderson E."/>
            <person name="Anderson S."/>
            <person name="Arachi H."/>
            <person name="Azer M."/>
            <person name="Bachantsang P."/>
            <person name="Barry A."/>
            <person name="Bayul T."/>
            <person name="Berlin A."/>
            <person name="Bessette D."/>
            <person name="Bloom T."/>
            <person name="Blye J."/>
            <person name="Boguslavskiy L."/>
            <person name="Bonnet C."/>
            <person name="Boukhgalter B."/>
            <person name="Bourzgui I."/>
            <person name="Brown A."/>
            <person name="Cahill P."/>
            <person name="Channer S."/>
            <person name="Cheshatsang Y."/>
            <person name="Chuda L."/>
            <person name="Citroen M."/>
            <person name="Collymore A."/>
            <person name="Cooke P."/>
            <person name="Costello M."/>
            <person name="D'Aco K."/>
            <person name="Daza R."/>
            <person name="De Haan G."/>
            <person name="DeGray S."/>
            <person name="DeMaso C."/>
            <person name="Dhargay N."/>
            <person name="Dooley K."/>
            <person name="Dooley E."/>
            <person name="Doricent M."/>
            <person name="Dorje P."/>
            <person name="Dorjee K."/>
            <person name="Dupes A."/>
            <person name="Elong R."/>
            <person name="Falk J."/>
            <person name="Farina A."/>
            <person name="Faro S."/>
            <person name="Ferguson D."/>
            <person name="Fisher S."/>
            <person name="Foley C.D."/>
            <person name="Franke A."/>
            <person name="Friedrich D."/>
            <person name="Gadbois L."/>
            <person name="Gearin G."/>
            <person name="Gearin C.R."/>
            <person name="Giannoukos G."/>
            <person name="Goode T."/>
            <person name="Graham J."/>
            <person name="Grandbois E."/>
            <person name="Grewal S."/>
            <person name="Gyaltsen K."/>
            <person name="Hafez N."/>
            <person name="Hagos B."/>
            <person name="Hall J."/>
            <person name="Henson C."/>
            <person name="Hollinger A."/>
            <person name="Honan T."/>
            <person name="Huard M.D."/>
            <person name="Hughes L."/>
            <person name="Hurhula B."/>
            <person name="Husby M.E."/>
            <person name="Kamat A."/>
            <person name="Kanga B."/>
            <person name="Kashin S."/>
            <person name="Khazanovich D."/>
            <person name="Kisner P."/>
            <person name="Lance K."/>
            <person name="Lara M."/>
            <person name="Lee W."/>
            <person name="Lennon N."/>
            <person name="Letendre F."/>
            <person name="LeVine R."/>
            <person name="Lipovsky A."/>
            <person name="Liu X."/>
            <person name="Liu J."/>
            <person name="Liu S."/>
            <person name="Lokyitsang T."/>
            <person name="Lokyitsang Y."/>
            <person name="Lubonja R."/>
            <person name="Lui A."/>
            <person name="MacDonald P."/>
            <person name="Magnisalis V."/>
            <person name="Maru K."/>
            <person name="Matthews C."/>
            <person name="McCusker W."/>
            <person name="McDonough S."/>
            <person name="Mehta T."/>
            <person name="Meldrim J."/>
            <person name="Meneus L."/>
            <person name="Mihai O."/>
            <person name="Mihalev A."/>
            <person name="Mihova T."/>
            <person name="Mittelman R."/>
            <person name="Mlenga V."/>
            <person name="Montmayeur A."/>
            <person name="Mulrain L."/>
            <person name="Navidi A."/>
            <person name="Naylor J."/>
            <person name="Negash T."/>
            <person name="Nguyen T."/>
            <person name="Nguyen N."/>
            <person name="Nicol R."/>
            <person name="Norbu C."/>
            <person name="Norbu N."/>
            <person name="Novod N."/>
            <person name="O'Neill B."/>
            <person name="Osman S."/>
            <person name="Markiewicz E."/>
            <person name="Oyono O.L."/>
            <person name="Patti C."/>
            <person name="Phunkhang P."/>
            <person name="Pierre F."/>
            <person name="Priest M."/>
            <person name="Raghuraman S."/>
            <person name="Rege F."/>
            <person name="Reyes R."/>
            <person name="Rise C."/>
            <person name="Rogov P."/>
            <person name="Ross K."/>
            <person name="Ryan E."/>
            <person name="Settipalli S."/>
            <person name="Shea T."/>
            <person name="Sherpa N."/>
            <person name="Shi L."/>
            <person name="Shih D."/>
            <person name="Sparrow T."/>
            <person name="Spaulding J."/>
            <person name="Stalker J."/>
            <person name="Stange-Thomann N."/>
            <person name="Stavropoulos S."/>
            <person name="Stone C."/>
            <person name="Strader C."/>
            <person name="Tesfaye S."/>
            <person name="Thomson T."/>
            <person name="Thoulutsang Y."/>
            <person name="Thoulutsang D."/>
            <person name="Topham K."/>
            <person name="Topping I."/>
            <person name="Tsamla T."/>
            <person name="Vassiliev H."/>
            <person name="Vo A."/>
            <person name="Wangchuk T."/>
            <person name="Wangdi T."/>
            <person name="Weiand M."/>
            <person name="Wilkinson J."/>
            <person name="Wilson A."/>
            <person name="Yadav S."/>
            <person name="Young G."/>
            <person name="Yu Q."/>
            <person name="Zembek L."/>
            <person name="Zhong D."/>
            <person name="Zimmer A."/>
            <person name="Zwirko Z."/>
            <person name="Jaffe D.B."/>
            <person name="Alvarez P."/>
            <person name="Brockman W."/>
            <person name="Butler J."/>
            <person name="Chin C."/>
            <person name="Gnerre S."/>
            <person name="Grabherr M."/>
            <person name="Kleber M."/>
            <person name="Mauceli E."/>
            <person name="MacCallum I."/>
        </authorList>
    </citation>
    <scope>NUCLEOTIDE SEQUENCE [LARGE SCALE GENOMIC DNA]</scope>
    <source>
        <strain evidence="4">Tucson 15287-2541.00</strain>
    </source>
</reference>
<dbReference type="InterPro" id="IPR012513">
    <property type="entry name" value="Mtk"/>
</dbReference>
<organism evidence="4">
    <name type="scientific">Drosophila grimshawi</name>
    <name type="common">Hawaiian fruit fly</name>
    <name type="synonym">Idiomyia grimshawi</name>
    <dbReference type="NCBI Taxonomy" id="7222"/>
    <lineage>
        <taxon>Eukaryota</taxon>
        <taxon>Metazoa</taxon>
        <taxon>Ecdysozoa</taxon>
        <taxon>Arthropoda</taxon>
        <taxon>Hexapoda</taxon>
        <taxon>Insecta</taxon>
        <taxon>Pterygota</taxon>
        <taxon>Neoptera</taxon>
        <taxon>Endopterygota</taxon>
        <taxon>Diptera</taxon>
        <taxon>Brachycera</taxon>
        <taxon>Muscomorpha</taxon>
        <taxon>Ephydroidea</taxon>
        <taxon>Drosophilidae</taxon>
        <taxon>Drosophila</taxon>
        <taxon>Hawaiian Drosophila</taxon>
    </lineage>
</organism>
<dbReference type="Pfam" id="PF08105">
    <property type="entry name" value="Antimicrobial10"/>
    <property type="match status" value="1"/>
</dbReference>
<dbReference type="GO" id="GO:0019731">
    <property type="term" value="P:antibacterial humoral response"/>
    <property type="evidence" value="ECO:0007669"/>
    <property type="project" value="InterPro"/>
</dbReference>
<dbReference type="eggNOG" id="ENOG502T9AQ">
    <property type="taxonomic scope" value="Eukaryota"/>
</dbReference>
<dbReference type="PhylomeDB" id="B4J5Q0"/>
<feature type="chain" id="PRO_5002811486" evidence="2">
    <location>
        <begin position="27"/>
        <end position="52"/>
    </location>
</feature>
<dbReference type="FunCoup" id="B4J5Q0">
    <property type="interactions" value="4"/>
</dbReference>
<evidence type="ECO:0000313" key="4">
    <source>
        <dbReference type="Proteomes" id="UP000001070"/>
    </source>
</evidence>
<accession>B4J5Q0</accession>
<name>B4J5Q0_DROGR</name>
<evidence type="ECO:0000313" key="3">
    <source>
        <dbReference type="EMBL" id="EDW01826.1"/>
    </source>
</evidence>
<evidence type="ECO:0000256" key="2">
    <source>
        <dbReference type="SAM" id="SignalP"/>
    </source>
</evidence>
<keyword evidence="4" id="KW-1185">Reference proteome</keyword>
<dbReference type="InParanoid" id="B4J5Q0"/>
<dbReference type="GO" id="GO:0019732">
    <property type="term" value="P:antifungal humoral response"/>
    <property type="evidence" value="ECO:0007669"/>
    <property type="project" value="InterPro"/>
</dbReference>
<protein>
    <submittedName>
        <fullName evidence="3">GH20235</fullName>
    </submittedName>
</protein>